<comment type="caution">
    <text evidence="7">The sequence shown here is derived from an EMBL/GenBank/DDBJ whole genome shotgun (WGS) entry which is preliminary data.</text>
</comment>
<keyword evidence="2 4" id="KW-0863">Zinc-finger</keyword>
<feature type="compositionally biased region" description="Polar residues" evidence="5">
    <location>
        <begin position="152"/>
        <end position="178"/>
    </location>
</feature>
<dbReference type="PANTHER" id="PTHR31973:SF187">
    <property type="entry name" value="MUTATOR TRANSPOSASE MUDRA PROTEIN"/>
    <property type="match status" value="1"/>
</dbReference>
<dbReference type="InterPro" id="IPR006564">
    <property type="entry name" value="Znf_PMZ"/>
</dbReference>
<dbReference type="EMBL" id="JANJYI010000008">
    <property type="protein sequence ID" value="KAK2638290.1"/>
    <property type="molecule type" value="Genomic_DNA"/>
</dbReference>
<sequence length="200" mass="22595">MLTIITAEDMEYELLGLDGSYAVKLRQYNYGCGSWQITGIPCCHAMAAISHSCGRDPVKDIVVAFVHQSLSKSTYIQTYRGMIHPIPNQKIWLEIEGSKLLPPHFETQHGRLKLQRKREPDEKSRGGRSGTVVCKNCGMAGHNKRTCKNEKQPIQNSSRTKNKKTNSTIGATTSQPPTRKSMKKTKELHRQQSRPNHNHN</sequence>
<proteinExistence type="predicted"/>
<accession>A0AAD9TMK8</accession>
<feature type="domain" description="CCHC-type" evidence="6">
    <location>
        <begin position="134"/>
        <end position="149"/>
    </location>
</feature>
<evidence type="ECO:0000313" key="8">
    <source>
        <dbReference type="Proteomes" id="UP001280121"/>
    </source>
</evidence>
<dbReference type="GO" id="GO:0003676">
    <property type="term" value="F:nucleic acid binding"/>
    <property type="evidence" value="ECO:0007669"/>
    <property type="project" value="InterPro"/>
</dbReference>
<dbReference type="AlphaFoldDB" id="A0AAD9TMK8"/>
<dbReference type="SMART" id="SM00575">
    <property type="entry name" value="ZnF_PMZ"/>
    <property type="match status" value="1"/>
</dbReference>
<evidence type="ECO:0000313" key="7">
    <source>
        <dbReference type="EMBL" id="KAK2638290.1"/>
    </source>
</evidence>
<dbReference type="GO" id="GO:0008270">
    <property type="term" value="F:zinc ion binding"/>
    <property type="evidence" value="ECO:0007669"/>
    <property type="project" value="UniProtKB-KW"/>
</dbReference>
<keyword evidence="3" id="KW-0862">Zinc</keyword>
<protein>
    <recommendedName>
        <fullName evidence="6">CCHC-type domain-containing protein</fullName>
    </recommendedName>
</protein>
<evidence type="ECO:0000256" key="5">
    <source>
        <dbReference type="SAM" id="MobiDB-lite"/>
    </source>
</evidence>
<dbReference type="Pfam" id="PF04434">
    <property type="entry name" value="SWIM"/>
    <property type="match status" value="1"/>
</dbReference>
<reference evidence="7" key="1">
    <citation type="journal article" date="2023" name="Plant J.">
        <title>Genome sequences and population genomics provide insights into the demographic history, inbreeding, and mutation load of two 'living fossil' tree species of Dipteronia.</title>
        <authorList>
            <person name="Feng Y."/>
            <person name="Comes H.P."/>
            <person name="Chen J."/>
            <person name="Zhu S."/>
            <person name="Lu R."/>
            <person name="Zhang X."/>
            <person name="Li P."/>
            <person name="Qiu J."/>
            <person name="Olsen K.M."/>
            <person name="Qiu Y."/>
        </authorList>
    </citation>
    <scope>NUCLEOTIDE SEQUENCE</scope>
    <source>
        <strain evidence="7">KIB01</strain>
    </source>
</reference>
<evidence type="ECO:0000259" key="6">
    <source>
        <dbReference type="PROSITE" id="PS50158"/>
    </source>
</evidence>
<name>A0AAD9TMK8_9ROSI</name>
<organism evidence="7 8">
    <name type="scientific">Dipteronia dyeriana</name>
    <dbReference type="NCBI Taxonomy" id="168575"/>
    <lineage>
        <taxon>Eukaryota</taxon>
        <taxon>Viridiplantae</taxon>
        <taxon>Streptophyta</taxon>
        <taxon>Embryophyta</taxon>
        <taxon>Tracheophyta</taxon>
        <taxon>Spermatophyta</taxon>
        <taxon>Magnoliopsida</taxon>
        <taxon>eudicotyledons</taxon>
        <taxon>Gunneridae</taxon>
        <taxon>Pentapetalae</taxon>
        <taxon>rosids</taxon>
        <taxon>malvids</taxon>
        <taxon>Sapindales</taxon>
        <taxon>Sapindaceae</taxon>
        <taxon>Hippocastanoideae</taxon>
        <taxon>Acereae</taxon>
        <taxon>Dipteronia</taxon>
    </lineage>
</organism>
<feature type="region of interest" description="Disordered" evidence="5">
    <location>
        <begin position="106"/>
        <end position="200"/>
    </location>
</feature>
<dbReference type="SUPFAM" id="SSF57756">
    <property type="entry name" value="Retrovirus zinc finger-like domains"/>
    <property type="match status" value="1"/>
</dbReference>
<evidence type="ECO:0000256" key="3">
    <source>
        <dbReference type="ARBA" id="ARBA00022833"/>
    </source>
</evidence>
<dbReference type="PANTHER" id="PTHR31973">
    <property type="entry name" value="POLYPROTEIN, PUTATIVE-RELATED"/>
    <property type="match status" value="1"/>
</dbReference>
<dbReference type="InterPro" id="IPR036875">
    <property type="entry name" value="Znf_CCHC_sf"/>
</dbReference>
<dbReference type="InterPro" id="IPR007527">
    <property type="entry name" value="Znf_SWIM"/>
</dbReference>
<keyword evidence="1" id="KW-0479">Metal-binding</keyword>
<evidence type="ECO:0000256" key="4">
    <source>
        <dbReference type="PROSITE-ProRule" id="PRU00047"/>
    </source>
</evidence>
<dbReference type="InterPro" id="IPR001878">
    <property type="entry name" value="Znf_CCHC"/>
</dbReference>
<dbReference type="Proteomes" id="UP001280121">
    <property type="component" value="Unassembled WGS sequence"/>
</dbReference>
<dbReference type="PROSITE" id="PS50158">
    <property type="entry name" value="ZF_CCHC"/>
    <property type="match status" value="1"/>
</dbReference>
<gene>
    <name evidence="7" type="ORF">Ddye_026085</name>
</gene>
<evidence type="ECO:0000256" key="2">
    <source>
        <dbReference type="ARBA" id="ARBA00022771"/>
    </source>
</evidence>
<keyword evidence="8" id="KW-1185">Reference proteome</keyword>
<evidence type="ECO:0000256" key="1">
    <source>
        <dbReference type="ARBA" id="ARBA00022723"/>
    </source>
</evidence>